<accession>A0ABX4MG68</accession>
<keyword evidence="2" id="KW-1185">Reference proteome</keyword>
<proteinExistence type="predicted"/>
<gene>
    <name evidence="1" type="primary">infC</name>
    <name evidence="1" type="ORF">trycra_177</name>
</gene>
<name>A0ABX4MG68_9HYPH</name>
<evidence type="ECO:0000313" key="2">
    <source>
        <dbReference type="Proteomes" id="UP000228979"/>
    </source>
</evidence>
<dbReference type="Proteomes" id="UP000228979">
    <property type="component" value="Unassembled WGS sequence"/>
</dbReference>
<dbReference type="SUPFAM" id="SSF55200">
    <property type="entry name" value="Translation initiation factor IF3, C-terminal domain"/>
    <property type="match status" value="1"/>
</dbReference>
<dbReference type="GO" id="GO:0003743">
    <property type="term" value="F:translation initiation factor activity"/>
    <property type="evidence" value="ECO:0007669"/>
    <property type="project" value="UniProtKB-KW"/>
</dbReference>
<keyword evidence="1" id="KW-0396">Initiation factor</keyword>
<dbReference type="EMBL" id="NXGP01000084">
    <property type="protein sequence ID" value="PIM95573.1"/>
    <property type="molecule type" value="Genomic_DNA"/>
</dbReference>
<evidence type="ECO:0000313" key="1">
    <source>
        <dbReference type="EMBL" id="PIM95573.1"/>
    </source>
</evidence>
<organism evidence="1 2">
    <name type="scientific">Candidatus Hodgkinia cicadicola</name>
    <dbReference type="NCBI Taxonomy" id="573658"/>
    <lineage>
        <taxon>Bacteria</taxon>
        <taxon>Pseudomonadati</taxon>
        <taxon>Pseudomonadota</taxon>
        <taxon>Alphaproteobacteria</taxon>
        <taxon>Hyphomicrobiales</taxon>
        <taxon>Candidatus Hodgkinia</taxon>
    </lineage>
</organism>
<protein>
    <submittedName>
        <fullName evidence="1">Translation initiation factor IF-3</fullName>
    </submittedName>
</protein>
<keyword evidence="1" id="KW-0648">Protein biosynthesis</keyword>
<comment type="caution">
    <text evidence="1">The sequence shown here is derived from an EMBL/GenBank/DDBJ whole genome shotgun (WGS) entry which is preliminary data.</text>
</comment>
<sequence length="160" mass="18142">MSSSQHNISWFVYPSSKASMLVKHQAIGLDNQWPSLSMVRHVPMPLKTGSPIDIGKRKYLKKKKLSKLKMVSRMVRKYIDIKSNIGGNDLEVKPRTISRFCRKGFRTDVLVKHSRSTTSLEAYASFLNMLSTRLRTISSNLVVPTPTHHGNNTFVIQNNG</sequence>
<reference evidence="1" key="1">
    <citation type="submission" date="2017-09" db="EMBL/GenBank/DDBJ databases">
        <authorList>
            <person name="Campbell M.A."/>
            <person name="Lukasik P."/>
            <person name="Simon C."/>
            <person name="McCutcheon J.P."/>
        </authorList>
    </citation>
    <scope>NUCLEOTIDE SEQUENCE [LARGE SCALE GENOMIC DNA]</scope>
    <source>
        <strain evidence="1">TRYCRA</strain>
    </source>
</reference>
<dbReference type="InterPro" id="IPR036788">
    <property type="entry name" value="T_IF-3_C_sf"/>
</dbReference>
<dbReference type="Gene3D" id="3.30.110.10">
    <property type="entry name" value="Translation initiation factor 3 (IF-3), C-terminal domain"/>
    <property type="match status" value="1"/>
</dbReference>